<evidence type="ECO:0000313" key="2">
    <source>
        <dbReference type="Proteomes" id="UP000183047"/>
    </source>
</evidence>
<dbReference type="RefSeq" id="WP_074463262.1">
    <property type="nucleotide sequence ID" value="NZ_FMUR01000020.1"/>
</dbReference>
<keyword evidence="2" id="KW-1185">Reference proteome</keyword>
<proteinExistence type="predicted"/>
<accession>A0A1G5GGU5</accession>
<dbReference type="EMBL" id="FMUR01000020">
    <property type="protein sequence ID" value="SCY50519.1"/>
    <property type="molecule type" value="Genomic_DNA"/>
</dbReference>
<dbReference type="OrthoDB" id="2004745at2"/>
<organism evidence="1 2">
    <name type="scientific">Butyrivibrio hungatei</name>
    <dbReference type="NCBI Taxonomy" id="185008"/>
    <lineage>
        <taxon>Bacteria</taxon>
        <taxon>Bacillati</taxon>
        <taxon>Bacillota</taxon>
        <taxon>Clostridia</taxon>
        <taxon>Lachnospirales</taxon>
        <taxon>Lachnospiraceae</taxon>
        <taxon>Butyrivibrio</taxon>
    </lineage>
</organism>
<reference evidence="2" key="1">
    <citation type="submission" date="2016-10" db="EMBL/GenBank/DDBJ databases">
        <authorList>
            <person name="Varghese N."/>
            <person name="Submissions S."/>
        </authorList>
    </citation>
    <scope>NUCLEOTIDE SEQUENCE [LARGE SCALE GENOMIC DNA]</scope>
    <source>
        <strain evidence="2">XBD2006</strain>
    </source>
</reference>
<gene>
    <name evidence="1" type="ORF">SAMN02910451_02871</name>
</gene>
<dbReference type="AlphaFoldDB" id="A0A1G5GGU5"/>
<name>A0A1G5GGU5_9FIRM</name>
<evidence type="ECO:0008006" key="3">
    <source>
        <dbReference type="Google" id="ProtNLM"/>
    </source>
</evidence>
<evidence type="ECO:0000313" key="1">
    <source>
        <dbReference type="EMBL" id="SCY50519.1"/>
    </source>
</evidence>
<sequence length="320" mass="37182">MFEKELEKAFGLDFKVSDKLQKTGLPRYMASGREIYMAESDGFVFYIIKISKAVDSRVLSKEMTLYEENFHAPVAFLFNELTKNNRNAYIKHHIPFILVPTQIYLPFLGMLFSKKLSASERKESLPLSANAQKILFYLIYNKKEQYSKQHLATTLDIDPVYVTRGTKELVSRALITEVKNGRNIVVERKYDSKELFDMCSTALINPIDKVIFVKKTNLVSCLPKSFDYALSEISMLNPPSVESYACYKKDKKVELFEIVDEPEWEDSDKICRVELWKYNPSQLSKNALVDELSLYCSLKDTKDPRVEGELEKMLEDFKWQ</sequence>
<protein>
    <recommendedName>
        <fullName evidence="3">MarR family transcriptional regulator</fullName>
    </recommendedName>
</protein>
<dbReference type="Proteomes" id="UP000183047">
    <property type="component" value="Unassembled WGS sequence"/>
</dbReference>